<dbReference type="Gene3D" id="3.40.630.30">
    <property type="match status" value="1"/>
</dbReference>
<organism evidence="2 3">
    <name type="scientific">Kitasatospora paranensis</name>
    <dbReference type="NCBI Taxonomy" id="258053"/>
    <lineage>
        <taxon>Bacteria</taxon>
        <taxon>Bacillati</taxon>
        <taxon>Actinomycetota</taxon>
        <taxon>Actinomycetes</taxon>
        <taxon>Kitasatosporales</taxon>
        <taxon>Streptomycetaceae</taxon>
        <taxon>Kitasatospora</taxon>
    </lineage>
</organism>
<dbReference type="Pfam" id="PF13302">
    <property type="entry name" value="Acetyltransf_3"/>
    <property type="match status" value="1"/>
</dbReference>
<dbReference type="EMBL" id="JBHTAJ010000099">
    <property type="protein sequence ID" value="MFC7184381.1"/>
    <property type="molecule type" value="Genomic_DNA"/>
</dbReference>
<dbReference type="PROSITE" id="PS51186">
    <property type="entry name" value="GNAT"/>
    <property type="match status" value="1"/>
</dbReference>
<dbReference type="InterPro" id="IPR016181">
    <property type="entry name" value="Acyl_CoA_acyltransferase"/>
</dbReference>
<dbReference type="InterPro" id="IPR000182">
    <property type="entry name" value="GNAT_dom"/>
</dbReference>
<gene>
    <name evidence="2" type="ORF">ACFQMG_33000</name>
</gene>
<keyword evidence="3" id="KW-1185">Reference proteome</keyword>
<dbReference type="PANTHER" id="PTHR43441">
    <property type="entry name" value="RIBOSOMAL-PROTEIN-SERINE ACETYLTRANSFERASE"/>
    <property type="match status" value="1"/>
</dbReference>
<comment type="caution">
    <text evidence="2">The sequence shown here is derived from an EMBL/GenBank/DDBJ whole genome shotgun (WGS) entry which is preliminary data.</text>
</comment>
<dbReference type="InterPro" id="IPR051908">
    <property type="entry name" value="Ribosomal_N-acetyltransferase"/>
</dbReference>
<evidence type="ECO:0000313" key="3">
    <source>
        <dbReference type="Proteomes" id="UP001596435"/>
    </source>
</evidence>
<dbReference type="PANTHER" id="PTHR43441:SF11">
    <property type="entry name" value="RIBOSOMAL-PROTEIN-SERINE ACETYLTRANSFERASE"/>
    <property type="match status" value="1"/>
</dbReference>
<evidence type="ECO:0000313" key="2">
    <source>
        <dbReference type="EMBL" id="MFC7184381.1"/>
    </source>
</evidence>
<accession>A0ABW2G4J1</accession>
<dbReference type="SUPFAM" id="SSF55729">
    <property type="entry name" value="Acyl-CoA N-acyltransferases (Nat)"/>
    <property type="match status" value="1"/>
</dbReference>
<feature type="domain" description="N-acetyltransferase" evidence="1">
    <location>
        <begin position="44"/>
        <end position="184"/>
    </location>
</feature>
<evidence type="ECO:0000259" key="1">
    <source>
        <dbReference type="PROSITE" id="PS51186"/>
    </source>
</evidence>
<sequence>MTPEQVPSVRPVRLVGPRLAIREFRLSPQDVDGLHTVFGDAETARFLPFEPRDAEECADQIELYLEEAEKQPRTVYRLAVTLGTDGPAAEATPVGQAVLGLEGDRAAALGYALRRDLWGNGYAGEIVALLCEFAFGRLAVHRLAARVDPDNTASSRVLTRAGFQLEGRIRHDLFLHGVWHDSFQYALLEDEWPAAAGRG</sequence>
<proteinExistence type="predicted"/>
<reference evidence="3" key="1">
    <citation type="journal article" date="2019" name="Int. J. Syst. Evol. Microbiol.">
        <title>The Global Catalogue of Microorganisms (GCM) 10K type strain sequencing project: providing services to taxonomists for standard genome sequencing and annotation.</title>
        <authorList>
            <consortium name="The Broad Institute Genomics Platform"/>
            <consortium name="The Broad Institute Genome Sequencing Center for Infectious Disease"/>
            <person name="Wu L."/>
            <person name="Ma J."/>
        </authorList>
    </citation>
    <scope>NUCLEOTIDE SEQUENCE [LARGE SCALE GENOMIC DNA]</scope>
    <source>
        <strain evidence="3">CGMCC 1.12859</strain>
    </source>
</reference>
<name>A0ABW2G4J1_9ACTN</name>
<dbReference type="RefSeq" id="WP_345706965.1">
    <property type="nucleotide sequence ID" value="NZ_BAABKV010000001.1"/>
</dbReference>
<dbReference type="Proteomes" id="UP001596435">
    <property type="component" value="Unassembled WGS sequence"/>
</dbReference>
<protein>
    <submittedName>
        <fullName evidence="2">GNAT family protein</fullName>
    </submittedName>
</protein>